<accession>A0ABW4JL49</accession>
<dbReference type="PROSITE" id="PS51704">
    <property type="entry name" value="GP_PDE"/>
    <property type="match status" value="1"/>
</dbReference>
<dbReference type="InterPro" id="IPR017946">
    <property type="entry name" value="PLC-like_Pdiesterase_TIM-brl"/>
</dbReference>
<evidence type="ECO:0000313" key="3">
    <source>
        <dbReference type="Proteomes" id="UP001597079"/>
    </source>
</evidence>
<dbReference type="EMBL" id="JBHUCX010000044">
    <property type="protein sequence ID" value="MFD1676278.1"/>
    <property type="molecule type" value="Genomic_DNA"/>
</dbReference>
<comment type="caution">
    <text evidence="2">The sequence shown here is derived from an EMBL/GenBank/DDBJ whole genome shotgun (WGS) entry which is preliminary data.</text>
</comment>
<dbReference type="RefSeq" id="WP_377944163.1">
    <property type="nucleotide sequence ID" value="NZ_JBHUCX010000044.1"/>
</dbReference>
<dbReference type="InterPro" id="IPR030395">
    <property type="entry name" value="GP_PDE_dom"/>
</dbReference>
<name>A0ABW4JL49_9BACL</name>
<dbReference type="PANTHER" id="PTHR46211">
    <property type="entry name" value="GLYCEROPHOSPHORYL DIESTER PHOSPHODIESTERASE"/>
    <property type="match status" value="1"/>
</dbReference>
<dbReference type="Gene3D" id="3.20.20.190">
    <property type="entry name" value="Phosphatidylinositol (PI) phosphodiesterase"/>
    <property type="match status" value="1"/>
</dbReference>
<organism evidence="2 3">
    <name type="scientific">Alicyclobacillus fodiniaquatilis</name>
    <dbReference type="NCBI Taxonomy" id="1661150"/>
    <lineage>
        <taxon>Bacteria</taxon>
        <taxon>Bacillati</taxon>
        <taxon>Bacillota</taxon>
        <taxon>Bacilli</taxon>
        <taxon>Bacillales</taxon>
        <taxon>Alicyclobacillaceae</taxon>
        <taxon>Alicyclobacillus</taxon>
    </lineage>
</organism>
<proteinExistence type="predicted"/>
<reference evidence="3" key="1">
    <citation type="journal article" date="2019" name="Int. J. Syst. Evol. Microbiol.">
        <title>The Global Catalogue of Microorganisms (GCM) 10K type strain sequencing project: providing services to taxonomists for standard genome sequencing and annotation.</title>
        <authorList>
            <consortium name="The Broad Institute Genomics Platform"/>
            <consortium name="The Broad Institute Genome Sequencing Center for Infectious Disease"/>
            <person name="Wu L."/>
            <person name="Ma J."/>
        </authorList>
    </citation>
    <scope>NUCLEOTIDE SEQUENCE [LARGE SCALE GENOMIC DNA]</scope>
    <source>
        <strain evidence="3">CGMCC 1.12286</strain>
    </source>
</reference>
<dbReference type="Proteomes" id="UP001597079">
    <property type="component" value="Unassembled WGS sequence"/>
</dbReference>
<evidence type="ECO:0000313" key="2">
    <source>
        <dbReference type="EMBL" id="MFD1676278.1"/>
    </source>
</evidence>
<dbReference type="PANTHER" id="PTHR46211:SF1">
    <property type="entry name" value="GLYCEROPHOSPHODIESTER PHOSPHODIESTERASE, CYTOPLASMIC"/>
    <property type="match status" value="1"/>
</dbReference>
<dbReference type="SUPFAM" id="SSF51695">
    <property type="entry name" value="PLC-like phosphodiesterases"/>
    <property type="match status" value="1"/>
</dbReference>
<gene>
    <name evidence="2" type="ORF">ACFSB2_16355</name>
</gene>
<evidence type="ECO:0000259" key="1">
    <source>
        <dbReference type="PROSITE" id="PS51704"/>
    </source>
</evidence>
<dbReference type="Pfam" id="PF03009">
    <property type="entry name" value="GDPD"/>
    <property type="match status" value="1"/>
</dbReference>
<feature type="domain" description="GP-PDE" evidence="1">
    <location>
        <begin position="11"/>
        <end position="249"/>
    </location>
</feature>
<protein>
    <submittedName>
        <fullName evidence="2">Glycerophosphodiester phosphodiesterase</fullName>
    </submittedName>
</protein>
<keyword evidence="3" id="KW-1185">Reference proteome</keyword>
<sequence length="249" mass="27328">MENFTLPIAKPIVGAHRGASQTAPENTLAAFRQAIALGATALELDVQLSADGHVVVIHDAMLNRTTNGHGLVRDHTLEELRALDAGSWFSPAFAHEQIPLFEEVLDLAKGTCLLHVELKHGPIVYPELEARVIEQVKAHGMQDQALLMSFDHVAIARAKGLAPEIRACVTYNARLYDTVAYVAEVGADGVNQPWYHLTAETVEACHAHNYLVHASLIDDVNQWELAQQLNVDLVDTNCISEILAHTREK</sequence>